<proteinExistence type="predicted"/>
<evidence type="ECO:0000313" key="2">
    <source>
        <dbReference type="Proteomes" id="UP000036681"/>
    </source>
</evidence>
<dbReference type="Proteomes" id="UP000036681">
    <property type="component" value="Unplaced"/>
</dbReference>
<sequence length="67" mass="7356">MAAACLKASARLVINRLVRDGKNPGRAAQRGGNTSKRMRFALRFDNHLIVSTVSGMIMVVFVFILAH</sequence>
<evidence type="ECO:0000313" key="3">
    <source>
        <dbReference type="WBParaSite" id="ALUE_0000788101-mRNA-1"/>
    </source>
</evidence>
<keyword evidence="1" id="KW-0472">Membrane</keyword>
<reference evidence="3" key="1">
    <citation type="submission" date="2017-02" db="UniProtKB">
        <authorList>
            <consortium name="WormBaseParasite"/>
        </authorList>
    </citation>
    <scope>IDENTIFICATION</scope>
</reference>
<dbReference type="WBParaSite" id="ALUE_0000788101-mRNA-1">
    <property type="protein sequence ID" value="ALUE_0000788101-mRNA-1"/>
    <property type="gene ID" value="ALUE_0000788101"/>
</dbReference>
<keyword evidence="1" id="KW-1133">Transmembrane helix</keyword>
<name>A0A0M3HX80_ASCLU</name>
<feature type="transmembrane region" description="Helical" evidence="1">
    <location>
        <begin position="46"/>
        <end position="66"/>
    </location>
</feature>
<protein>
    <submittedName>
        <fullName evidence="3">Transposase</fullName>
    </submittedName>
</protein>
<evidence type="ECO:0000256" key="1">
    <source>
        <dbReference type="SAM" id="Phobius"/>
    </source>
</evidence>
<organism evidence="2 3">
    <name type="scientific">Ascaris lumbricoides</name>
    <name type="common">Giant roundworm</name>
    <dbReference type="NCBI Taxonomy" id="6252"/>
    <lineage>
        <taxon>Eukaryota</taxon>
        <taxon>Metazoa</taxon>
        <taxon>Ecdysozoa</taxon>
        <taxon>Nematoda</taxon>
        <taxon>Chromadorea</taxon>
        <taxon>Rhabditida</taxon>
        <taxon>Spirurina</taxon>
        <taxon>Ascaridomorpha</taxon>
        <taxon>Ascaridoidea</taxon>
        <taxon>Ascarididae</taxon>
        <taxon>Ascaris</taxon>
    </lineage>
</organism>
<accession>A0A0M3HX80</accession>
<dbReference type="AlphaFoldDB" id="A0A0M3HX80"/>
<keyword evidence="1" id="KW-0812">Transmembrane</keyword>
<keyword evidence="2" id="KW-1185">Reference proteome</keyword>